<gene>
    <name evidence="3" type="ORF">GT037_005053</name>
</gene>
<dbReference type="GeneID" id="62203278"/>
<feature type="compositionally biased region" description="Basic and acidic residues" evidence="1">
    <location>
        <begin position="297"/>
        <end position="310"/>
    </location>
</feature>
<organism evidence="3 4">
    <name type="scientific">Alternaria burnsii</name>
    <dbReference type="NCBI Taxonomy" id="1187904"/>
    <lineage>
        <taxon>Eukaryota</taxon>
        <taxon>Fungi</taxon>
        <taxon>Dikarya</taxon>
        <taxon>Ascomycota</taxon>
        <taxon>Pezizomycotina</taxon>
        <taxon>Dothideomycetes</taxon>
        <taxon>Pleosporomycetidae</taxon>
        <taxon>Pleosporales</taxon>
        <taxon>Pleosporineae</taxon>
        <taxon>Pleosporaceae</taxon>
        <taxon>Alternaria</taxon>
        <taxon>Alternaria sect. Alternaria</taxon>
    </lineage>
</organism>
<comment type="caution">
    <text evidence="3">The sequence shown here is derived from an EMBL/GenBank/DDBJ whole genome shotgun (WGS) entry which is preliminary data.</text>
</comment>
<feature type="signal peptide" evidence="2">
    <location>
        <begin position="1"/>
        <end position="20"/>
    </location>
</feature>
<dbReference type="AlphaFoldDB" id="A0A8H7B5N8"/>
<evidence type="ECO:0000313" key="4">
    <source>
        <dbReference type="Proteomes" id="UP000596902"/>
    </source>
</evidence>
<keyword evidence="4" id="KW-1185">Reference proteome</keyword>
<accession>A0A8H7B5N8</accession>
<feature type="chain" id="PRO_5034031128" evidence="2">
    <location>
        <begin position="21"/>
        <end position="508"/>
    </location>
</feature>
<reference evidence="3" key="1">
    <citation type="submission" date="2020-01" db="EMBL/GenBank/DDBJ databases">
        <authorList>
            <person name="Feng Z.H.Z."/>
        </authorList>
    </citation>
    <scope>NUCLEOTIDE SEQUENCE</scope>
    <source>
        <strain evidence="3">CBS107.38</strain>
    </source>
</reference>
<dbReference type="RefSeq" id="XP_038787050.1">
    <property type="nucleotide sequence ID" value="XM_038930100.1"/>
</dbReference>
<sequence length="508" mass="55424">MYSRSVLFTVAAASVTFVNAAPQFDVPSDGAVCYSYGVDFVDEGSYFIDATSTEDFSAVSYFQGCNKNGEADVMLIAPEDATGETEFICDQIPTTPDNTNQISTCPIQKDQMISGHWLLLVMGDNGKDADGENGQPFAWQRDLYLTVGTKVTTTYTPTVTASMIETPTTTQTIITTSTDVVTAGPTSTVTVPSGTAKKIKTVRPKAVTTTSTKTMTRTKVSWTKQVGVTTKTVTATCTTPAHVGRPDKPCTYSPTKIHPAALETPTHMPNYNRLFRKGDREVDYEWARARIEATKQRRAEQAGKLDRRAPDAPTTTVTYGTPVSVVATMTAPAITTTETVLLTASATTTLPPPTVLSGLLTLTTTLPTPTKTKFRLAFATTTKVITFGGTFTKTTTVTPTAAHWLDEFMTLSLPQCSNHVSVASVGMDLLSDVRTLGTYVRVIVKEFEASMRTAQRNHHERWMAMEEARQFILSVQPQFFVIGTIAPKSYHADRCLLDLNWNMDSRVE</sequence>
<dbReference type="EMBL" id="JAAABM010000006">
    <property type="protein sequence ID" value="KAF7676841.1"/>
    <property type="molecule type" value="Genomic_DNA"/>
</dbReference>
<name>A0A8H7B5N8_9PLEO</name>
<reference evidence="3" key="2">
    <citation type="submission" date="2020-08" db="EMBL/GenBank/DDBJ databases">
        <title>Draft Genome Sequence of Cumin Blight Pathogen Alternaria burnsii.</title>
        <authorList>
            <person name="Feng Z."/>
        </authorList>
    </citation>
    <scope>NUCLEOTIDE SEQUENCE</scope>
    <source>
        <strain evidence="3">CBS107.38</strain>
    </source>
</reference>
<proteinExistence type="predicted"/>
<keyword evidence="2" id="KW-0732">Signal</keyword>
<evidence type="ECO:0000256" key="2">
    <source>
        <dbReference type="SAM" id="SignalP"/>
    </source>
</evidence>
<evidence type="ECO:0000313" key="3">
    <source>
        <dbReference type="EMBL" id="KAF7676841.1"/>
    </source>
</evidence>
<protein>
    <submittedName>
        <fullName evidence="3">Uncharacterized protein</fullName>
    </submittedName>
</protein>
<feature type="region of interest" description="Disordered" evidence="1">
    <location>
        <begin position="297"/>
        <end position="316"/>
    </location>
</feature>
<evidence type="ECO:0000256" key="1">
    <source>
        <dbReference type="SAM" id="MobiDB-lite"/>
    </source>
</evidence>
<dbReference type="Proteomes" id="UP000596902">
    <property type="component" value="Unassembled WGS sequence"/>
</dbReference>